<evidence type="ECO:0000256" key="11">
    <source>
        <dbReference type="SAM" id="Coils"/>
    </source>
</evidence>
<dbReference type="PROSITE" id="PS50113">
    <property type="entry name" value="PAC"/>
    <property type="match status" value="1"/>
</dbReference>
<dbReference type="SUPFAM" id="SSF55874">
    <property type="entry name" value="ATPase domain of HSP90 chaperone/DNA topoisomerase II/histidine kinase"/>
    <property type="match status" value="1"/>
</dbReference>
<dbReference type="SMART" id="SM00388">
    <property type="entry name" value="HisKA"/>
    <property type="match status" value="1"/>
</dbReference>
<dbReference type="SMART" id="SM00387">
    <property type="entry name" value="HATPase_c"/>
    <property type="match status" value="1"/>
</dbReference>
<keyword evidence="7" id="KW-0418">Kinase</keyword>
<evidence type="ECO:0000256" key="10">
    <source>
        <dbReference type="ARBA" id="ARBA00023136"/>
    </source>
</evidence>
<dbReference type="FunFam" id="3.30.565.10:FF:000010">
    <property type="entry name" value="Sensor histidine kinase RcsC"/>
    <property type="match status" value="1"/>
</dbReference>
<gene>
    <name evidence="17" type="ORF">SAMN06265173_11524</name>
</gene>
<dbReference type="PANTHER" id="PTHR43047:SF72">
    <property type="entry name" value="OSMOSENSING HISTIDINE PROTEIN KINASE SLN1"/>
    <property type="match status" value="1"/>
</dbReference>
<feature type="coiled-coil region" evidence="11">
    <location>
        <begin position="539"/>
        <end position="569"/>
    </location>
</feature>
<dbReference type="SUPFAM" id="SSF47384">
    <property type="entry name" value="Homodimeric domain of signal transducing histidine kinase"/>
    <property type="match status" value="1"/>
</dbReference>
<dbReference type="AlphaFoldDB" id="A0A521E983"/>
<evidence type="ECO:0000259" key="15">
    <source>
        <dbReference type="PROSITE" id="PS50113"/>
    </source>
</evidence>
<dbReference type="Gene3D" id="1.10.287.130">
    <property type="match status" value="1"/>
</dbReference>
<feature type="domain" description="CHASE" evidence="16">
    <location>
        <begin position="116"/>
        <end position="208"/>
    </location>
</feature>
<dbReference type="InterPro" id="IPR000014">
    <property type="entry name" value="PAS"/>
</dbReference>
<evidence type="ECO:0000256" key="7">
    <source>
        <dbReference type="ARBA" id="ARBA00022777"/>
    </source>
</evidence>
<dbReference type="CDD" id="cd00082">
    <property type="entry name" value="HisKA"/>
    <property type="match status" value="1"/>
</dbReference>
<evidence type="ECO:0000313" key="17">
    <source>
        <dbReference type="EMBL" id="SMO80473.1"/>
    </source>
</evidence>
<proteinExistence type="predicted"/>
<evidence type="ECO:0000256" key="12">
    <source>
        <dbReference type="SAM" id="Phobius"/>
    </source>
</evidence>
<dbReference type="SMART" id="SM00086">
    <property type="entry name" value="PAC"/>
    <property type="match status" value="2"/>
</dbReference>
<keyword evidence="5" id="KW-0808">Transferase</keyword>
<dbReference type="Pfam" id="PF03924">
    <property type="entry name" value="CHASE"/>
    <property type="match status" value="1"/>
</dbReference>
<evidence type="ECO:0000256" key="1">
    <source>
        <dbReference type="ARBA" id="ARBA00000085"/>
    </source>
</evidence>
<keyword evidence="6 12" id="KW-0812">Transmembrane</keyword>
<dbReference type="InterPro" id="IPR000700">
    <property type="entry name" value="PAS-assoc_C"/>
</dbReference>
<keyword evidence="4" id="KW-0597">Phosphoprotein</keyword>
<dbReference type="PROSITE" id="PS50839">
    <property type="entry name" value="CHASE"/>
    <property type="match status" value="1"/>
</dbReference>
<dbReference type="InterPro" id="IPR004358">
    <property type="entry name" value="Sig_transdc_His_kin-like_C"/>
</dbReference>
<evidence type="ECO:0000256" key="8">
    <source>
        <dbReference type="ARBA" id="ARBA00022989"/>
    </source>
</evidence>
<evidence type="ECO:0000256" key="3">
    <source>
        <dbReference type="ARBA" id="ARBA00012438"/>
    </source>
</evidence>
<dbReference type="Gene3D" id="3.30.565.10">
    <property type="entry name" value="Histidine kinase-like ATPase, C-terminal domain"/>
    <property type="match status" value="1"/>
</dbReference>
<evidence type="ECO:0000256" key="9">
    <source>
        <dbReference type="ARBA" id="ARBA00023012"/>
    </source>
</evidence>
<dbReference type="InterPro" id="IPR036097">
    <property type="entry name" value="HisK_dim/P_sf"/>
</dbReference>
<keyword evidence="8 12" id="KW-1133">Transmembrane helix</keyword>
<keyword evidence="9" id="KW-0902">Two-component regulatory system</keyword>
<dbReference type="Gene3D" id="3.30.450.20">
    <property type="entry name" value="PAS domain"/>
    <property type="match status" value="2"/>
</dbReference>
<dbReference type="Pfam" id="PF12860">
    <property type="entry name" value="PAS_7"/>
    <property type="match status" value="1"/>
</dbReference>
<dbReference type="Proteomes" id="UP000316030">
    <property type="component" value="Unassembled WGS sequence"/>
</dbReference>
<accession>A0A521E983</accession>
<keyword evidence="18" id="KW-1185">Reference proteome</keyword>
<dbReference type="CDD" id="cd16922">
    <property type="entry name" value="HATPase_EvgS-ArcB-TorS-like"/>
    <property type="match status" value="1"/>
</dbReference>
<protein>
    <recommendedName>
        <fullName evidence="3">histidine kinase</fullName>
        <ecNumber evidence="3">2.7.13.3</ecNumber>
    </recommendedName>
</protein>
<feature type="domain" description="PAS" evidence="14">
    <location>
        <begin position="566"/>
        <end position="636"/>
    </location>
</feature>
<reference evidence="17 18" key="1">
    <citation type="submission" date="2017-05" db="EMBL/GenBank/DDBJ databases">
        <authorList>
            <person name="Varghese N."/>
            <person name="Submissions S."/>
        </authorList>
    </citation>
    <scope>NUCLEOTIDE SEQUENCE [LARGE SCALE GENOMIC DNA]</scope>
    <source>
        <strain evidence="17 18">DSM 29506</strain>
    </source>
</reference>
<dbReference type="InterPro" id="IPR001610">
    <property type="entry name" value="PAC"/>
</dbReference>
<dbReference type="SUPFAM" id="SSF55785">
    <property type="entry name" value="PYP-like sensor domain (PAS domain)"/>
    <property type="match status" value="2"/>
</dbReference>
<dbReference type="InterPro" id="IPR003594">
    <property type="entry name" value="HATPase_dom"/>
</dbReference>
<dbReference type="Pfam" id="PF02518">
    <property type="entry name" value="HATPase_c"/>
    <property type="match status" value="1"/>
</dbReference>
<organism evidence="17 18">
    <name type="scientific">Thalassovita litoralis</name>
    <dbReference type="NCBI Taxonomy" id="1010611"/>
    <lineage>
        <taxon>Bacteria</taxon>
        <taxon>Pseudomonadati</taxon>
        <taxon>Pseudomonadota</taxon>
        <taxon>Alphaproteobacteria</taxon>
        <taxon>Rhodobacterales</taxon>
        <taxon>Roseobacteraceae</taxon>
        <taxon>Thalassovita</taxon>
    </lineage>
</organism>
<dbReference type="InterPro" id="IPR035965">
    <property type="entry name" value="PAS-like_dom_sf"/>
</dbReference>
<evidence type="ECO:0000256" key="4">
    <source>
        <dbReference type="ARBA" id="ARBA00022553"/>
    </source>
</evidence>
<evidence type="ECO:0000256" key="2">
    <source>
        <dbReference type="ARBA" id="ARBA00004370"/>
    </source>
</evidence>
<dbReference type="InterPro" id="IPR005467">
    <property type="entry name" value="His_kinase_dom"/>
</dbReference>
<dbReference type="EC" id="2.7.13.3" evidence="3"/>
<dbReference type="Pfam" id="PF13426">
    <property type="entry name" value="PAS_9"/>
    <property type="match status" value="1"/>
</dbReference>
<feature type="transmembrane region" description="Helical" evidence="12">
    <location>
        <begin position="271"/>
        <end position="287"/>
    </location>
</feature>
<dbReference type="GO" id="GO:0000155">
    <property type="term" value="F:phosphorelay sensor kinase activity"/>
    <property type="evidence" value="ECO:0007669"/>
    <property type="project" value="InterPro"/>
</dbReference>
<dbReference type="Gene3D" id="3.30.450.350">
    <property type="entry name" value="CHASE domain"/>
    <property type="match status" value="1"/>
</dbReference>
<keyword evidence="11" id="KW-0175">Coiled coil</keyword>
<dbReference type="GO" id="GO:0009927">
    <property type="term" value="F:histidine phosphotransfer kinase activity"/>
    <property type="evidence" value="ECO:0007669"/>
    <property type="project" value="TreeGrafter"/>
</dbReference>
<dbReference type="InterPro" id="IPR036890">
    <property type="entry name" value="HATPase_C_sf"/>
</dbReference>
<evidence type="ECO:0000259" key="14">
    <source>
        <dbReference type="PROSITE" id="PS50112"/>
    </source>
</evidence>
<dbReference type="InterPro" id="IPR042240">
    <property type="entry name" value="CHASE_sf"/>
</dbReference>
<name>A0A521E983_9RHOB</name>
<sequence>MPSPKTTSLPLGLRLVSWVSYLAVLIVVVIFFLVEHQVATIRHNLTQQQDANHLATATANRIAENLGRKFSIAQVLKSAIILHPDINQTEFAAFAQTLMLDEPAILDIATIRDHKVTHVYPFEKNHALIGQNLQQNPEQMAVLQAAEQTNQILLQGPMPLLQGVPGYIIRQPIFLQGPDGEKEFWGTASVVLEEHALLEDLGLTALTDRFDIAVRFQSGTQPVSQVLGDPALFKSDAQISDFQSGTTTWSIALAPNTTQAIAPWAGRPMQILLLIFSSLALLIVWYLDYLRREAWQSSARLRASIEVLPDGFALYDTEDRLVLCNNRYRQIYAQSAPAIRPGQKFEDLLRFGLKQGQYPEAVGREEAWLRERLAAHNAANSILEQQTANGQWLRIYERATPEGGRVGIRVDITEQVESRQRAELAERRLQEAIQALPVGFSLFNQREELVIYNKLPELIDPSQVTASGPLTLGQFADLPWRNNPRFQLADRQESSLRALLPHIRSTSCEFLLSLDGDIEYKCFTHRTFEGGIVIICVDITDIKRNKQQLQTTNDTLRRTLAEKNALEQRFADVANTSSEWFWEQDGEMRITFLSSGFERATGLSPDNIVGFIREELSEPATPNESLETLQSVMARQESFRNFIYLLTTAEGKDIWIRTSGNPIFSPEGEFQGYRGVAADVTQLYSALKKAEHADEAKTQFLSVISHELRTPLTAVIGYSSLLSNTQMLAGYQTLKKQLSETPNPGIAAGVDTLVTEVTGFAQKMRSSGKQLQTLIDDILDLARIEANTIKLDIQPIKAQPLIESVVEQMQALATEKGLELTWDAEDVTVAGDDVRLRQVLFNLVGNAIKFTQSGSVSVTCRQDGDKIRFDVADTGIGIPQEQQARIFDRFVQADNSSTRTHKGVGLGLSICRDLLHLQGGTIRLESEPEHGSRFIFYLPVQPTDQQAAAG</sequence>
<dbReference type="CDD" id="cd00130">
    <property type="entry name" value="PAS"/>
    <property type="match status" value="1"/>
</dbReference>
<dbReference type="NCBIfam" id="TIGR00229">
    <property type="entry name" value="sensory_box"/>
    <property type="match status" value="1"/>
</dbReference>
<dbReference type="OrthoDB" id="9801651at2"/>
<evidence type="ECO:0000259" key="16">
    <source>
        <dbReference type="PROSITE" id="PS50839"/>
    </source>
</evidence>
<dbReference type="InterPro" id="IPR003661">
    <property type="entry name" value="HisK_dim/P_dom"/>
</dbReference>
<dbReference type="Pfam" id="PF00512">
    <property type="entry name" value="HisKA"/>
    <property type="match status" value="1"/>
</dbReference>
<feature type="transmembrane region" description="Helical" evidence="12">
    <location>
        <begin position="15"/>
        <end position="34"/>
    </location>
</feature>
<dbReference type="SMART" id="SM01079">
    <property type="entry name" value="CHASE"/>
    <property type="match status" value="1"/>
</dbReference>
<comment type="catalytic activity">
    <reaction evidence="1">
        <text>ATP + protein L-histidine = ADP + protein N-phospho-L-histidine.</text>
        <dbReference type="EC" id="2.7.13.3"/>
    </reaction>
</comment>
<evidence type="ECO:0000259" key="13">
    <source>
        <dbReference type="PROSITE" id="PS50109"/>
    </source>
</evidence>
<dbReference type="EMBL" id="FXTO01000015">
    <property type="protein sequence ID" value="SMO80473.1"/>
    <property type="molecule type" value="Genomic_DNA"/>
</dbReference>
<comment type="subcellular location">
    <subcellularLocation>
        <location evidence="2">Membrane</location>
    </subcellularLocation>
</comment>
<dbReference type="InterPro" id="IPR006189">
    <property type="entry name" value="CHASE_dom"/>
</dbReference>
<dbReference type="PROSITE" id="PS50112">
    <property type="entry name" value="PAS"/>
    <property type="match status" value="1"/>
</dbReference>
<dbReference type="PRINTS" id="PR00344">
    <property type="entry name" value="BCTRLSENSOR"/>
</dbReference>
<feature type="domain" description="Histidine kinase" evidence="13">
    <location>
        <begin position="703"/>
        <end position="942"/>
    </location>
</feature>
<dbReference type="PROSITE" id="PS50109">
    <property type="entry name" value="HIS_KIN"/>
    <property type="match status" value="1"/>
</dbReference>
<dbReference type="SMART" id="SM00091">
    <property type="entry name" value="PAS"/>
    <property type="match status" value="2"/>
</dbReference>
<feature type="domain" description="PAC" evidence="15">
    <location>
        <begin position="640"/>
        <end position="692"/>
    </location>
</feature>
<dbReference type="GO" id="GO:0005886">
    <property type="term" value="C:plasma membrane"/>
    <property type="evidence" value="ECO:0007669"/>
    <property type="project" value="TreeGrafter"/>
</dbReference>
<dbReference type="PANTHER" id="PTHR43047">
    <property type="entry name" value="TWO-COMPONENT HISTIDINE PROTEIN KINASE"/>
    <property type="match status" value="1"/>
</dbReference>
<evidence type="ECO:0000256" key="5">
    <source>
        <dbReference type="ARBA" id="ARBA00022679"/>
    </source>
</evidence>
<evidence type="ECO:0000313" key="18">
    <source>
        <dbReference type="Proteomes" id="UP000316030"/>
    </source>
</evidence>
<evidence type="ECO:0000256" key="6">
    <source>
        <dbReference type="ARBA" id="ARBA00022692"/>
    </source>
</evidence>
<keyword evidence="10 12" id="KW-0472">Membrane</keyword>